<evidence type="ECO:0000313" key="3">
    <source>
        <dbReference type="Proteomes" id="UP000697127"/>
    </source>
</evidence>
<gene>
    <name evidence="2" type="ORF">C6P40_004563</name>
</gene>
<feature type="transmembrane region" description="Helical" evidence="1">
    <location>
        <begin position="88"/>
        <end position="116"/>
    </location>
</feature>
<reference evidence="2" key="1">
    <citation type="submission" date="2020-11" db="EMBL/GenBank/DDBJ databases">
        <title>Kefir isolates.</title>
        <authorList>
            <person name="Marcisauskas S."/>
            <person name="Kim Y."/>
            <person name="Blasche S."/>
        </authorList>
    </citation>
    <scope>NUCLEOTIDE SEQUENCE</scope>
    <source>
        <strain evidence="2">Olga-1</strain>
    </source>
</reference>
<accession>A0A9P7BE61</accession>
<keyword evidence="1" id="KW-0472">Membrane</keyword>
<feature type="transmembrane region" description="Helical" evidence="1">
    <location>
        <begin position="122"/>
        <end position="142"/>
    </location>
</feature>
<name>A0A9P7BE61_9ASCO</name>
<evidence type="ECO:0000313" key="2">
    <source>
        <dbReference type="EMBL" id="KAG0686299.1"/>
    </source>
</evidence>
<protein>
    <submittedName>
        <fullName evidence="2">Uncharacterized protein</fullName>
    </submittedName>
</protein>
<sequence>MLSIRSSPYTTTFYFAMLTIRRHYNDSRTLREILDYNDRIIRQQNSLKNDTAHRSDLNSTRNKPKTYTLNYTTILSVLNWNEIFTNDAVISFMCSFIVMTLSQLMFSYVSFCAVIPQRGMEWFHISQFVNLMFCYMMPFSLIRDFDEIADAPLNRLAAEVSIYKQLKFNSYFFFICTTVSAIGLYQIFTGGPFTETDIDLQTNEEITSDLTSVVRALQTISFQLTLINFLLCVINLFMADRKIRVCFNRVERMQDREDMEVMFNNNLLDNKFKSDFF</sequence>
<feature type="transmembrane region" description="Helical" evidence="1">
    <location>
        <begin position="220"/>
        <end position="239"/>
    </location>
</feature>
<dbReference type="Proteomes" id="UP000697127">
    <property type="component" value="Unassembled WGS sequence"/>
</dbReference>
<feature type="transmembrane region" description="Helical" evidence="1">
    <location>
        <begin position="171"/>
        <end position="188"/>
    </location>
</feature>
<comment type="caution">
    <text evidence="2">The sequence shown here is derived from an EMBL/GenBank/DDBJ whole genome shotgun (WGS) entry which is preliminary data.</text>
</comment>
<evidence type="ECO:0000256" key="1">
    <source>
        <dbReference type="SAM" id="Phobius"/>
    </source>
</evidence>
<organism evidence="2 3">
    <name type="scientific">Pichia californica</name>
    <dbReference type="NCBI Taxonomy" id="460514"/>
    <lineage>
        <taxon>Eukaryota</taxon>
        <taxon>Fungi</taxon>
        <taxon>Dikarya</taxon>
        <taxon>Ascomycota</taxon>
        <taxon>Saccharomycotina</taxon>
        <taxon>Pichiomycetes</taxon>
        <taxon>Pichiales</taxon>
        <taxon>Pichiaceae</taxon>
        <taxon>Pichia</taxon>
    </lineage>
</organism>
<keyword evidence="1" id="KW-0812">Transmembrane</keyword>
<keyword evidence="3" id="KW-1185">Reference proteome</keyword>
<proteinExistence type="predicted"/>
<dbReference type="EMBL" id="PUHW01000634">
    <property type="protein sequence ID" value="KAG0686299.1"/>
    <property type="molecule type" value="Genomic_DNA"/>
</dbReference>
<keyword evidence="1" id="KW-1133">Transmembrane helix</keyword>
<dbReference type="AlphaFoldDB" id="A0A9P7BE61"/>